<dbReference type="AlphaFoldDB" id="A0A6G0T0C0"/>
<proteinExistence type="predicted"/>
<gene>
    <name evidence="1" type="ORF">AGLY_015855</name>
</gene>
<organism evidence="1 2">
    <name type="scientific">Aphis glycines</name>
    <name type="common">Soybean aphid</name>
    <dbReference type="NCBI Taxonomy" id="307491"/>
    <lineage>
        <taxon>Eukaryota</taxon>
        <taxon>Metazoa</taxon>
        <taxon>Ecdysozoa</taxon>
        <taxon>Arthropoda</taxon>
        <taxon>Hexapoda</taxon>
        <taxon>Insecta</taxon>
        <taxon>Pterygota</taxon>
        <taxon>Neoptera</taxon>
        <taxon>Paraneoptera</taxon>
        <taxon>Hemiptera</taxon>
        <taxon>Sternorrhyncha</taxon>
        <taxon>Aphidomorpha</taxon>
        <taxon>Aphidoidea</taxon>
        <taxon>Aphididae</taxon>
        <taxon>Aphidini</taxon>
        <taxon>Aphis</taxon>
        <taxon>Aphis</taxon>
    </lineage>
</organism>
<accession>A0A6G0T0C0</accession>
<comment type="caution">
    <text evidence="1">The sequence shown here is derived from an EMBL/GenBank/DDBJ whole genome shotgun (WGS) entry which is preliminary data.</text>
</comment>
<dbReference type="EMBL" id="VYZN01000076">
    <property type="protein sequence ID" value="KAE9523795.1"/>
    <property type="molecule type" value="Genomic_DNA"/>
</dbReference>
<dbReference type="Proteomes" id="UP000475862">
    <property type="component" value="Unassembled WGS sequence"/>
</dbReference>
<evidence type="ECO:0000313" key="2">
    <source>
        <dbReference type="Proteomes" id="UP000475862"/>
    </source>
</evidence>
<evidence type="ECO:0000313" key="1">
    <source>
        <dbReference type="EMBL" id="KAE9523795.1"/>
    </source>
</evidence>
<reference evidence="1 2" key="1">
    <citation type="submission" date="2019-08" db="EMBL/GenBank/DDBJ databases">
        <title>The genome of the soybean aphid Biotype 1, its phylome, world population structure and adaptation to the North American continent.</title>
        <authorList>
            <person name="Giordano R."/>
            <person name="Donthu R.K."/>
            <person name="Hernandez A.G."/>
            <person name="Wright C.L."/>
            <person name="Zimin A.V."/>
        </authorList>
    </citation>
    <scope>NUCLEOTIDE SEQUENCE [LARGE SCALE GENOMIC DNA]</scope>
    <source>
        <tissue evidence="1">Whole aphids</tissue>
    </source>
</reference>
<protein>
    <submittedName>
        <fullName evidence="1">Uncharacterized protein</fullName>
    </submittedName>
</protein>
<sequence length="312" mass="35759">MGKCFFREDWLLKIDTDGHEIKDWASKFSDHVAFCKACVSKINVDKGFQAISQHALMKKHITNAKNKFSASQLHSSSGPLTALTSSNSSTGAQVISLHNHSTRENACRVELLWTMQVVARNYLASSCSDVAEIFNCMFPGAVPKDFTLSRTKFRYLLTYALEPYFKDQLISDMNNTYYTLMFDKTTNVTSAKELQIAVRYWSSRTNCIVCHLLKTFFIGKANEALTSFELSLHMKSCGLYEKKLIDIGFCNIHLLHNVFLKGLKVFGKNESDLIVLMHNFFDGWPSRLEDFERIQTEMNMPHLRFIKHCLSR</sequence>
<name>A0A6G0T0C0_APHGL</name>
<dbReference type="PANTHER" id="PTHR37162">
    <property type="entry name" value="HAT FAMILY DIMERISATION DOMAINCONTAINING PROTEIN-RELATED"/>
    <property type="match status" value="1"/>
</dbReference>
<dbReference type="PANTHER" id="PTHR37162:SF11">
    <property type="match status" value="1"/>
</dbReference>
<keyword evidence="2" id="KW-1185">Reference proteome</keyword>
<dbReference type="OrthoDB" id="6625270at2759"/>